<sequence length="144" mass="15018">MSGQSVPLVVVDSANVVGAVPDGWWRDRVGATTRLRDALRAVAERGLPVSETGQRAPDWANRPPVEVVLVVEGAARSVPGTDTVRVVSALGSGDDAIVELVRAEGAGRPVLVITADRQLRARVAELGAHVAGPHVLRPIRTTGA</sequence>
<proteinExistence type="predicted"/>
<dbReference type="AlphaFoldDB" id="A0AAE3KD10"/>
<dbReference type="EMBL" id="JAMTCK010000001">
    <property type="protein sequence ID" value="MCP2163506.1"/>
    <property type="molecule type" value="Genomic_DNA"/>
</dbReference>
<evidence type="ECO:0000313" key="1">
    <source>
        <dbReference type="EMBL" id="MCP2163506.1"/>
    </source>
</evidence>
<gene>
    <name evidence="1" type="ORF">LX83_000346</name>
</gene>
<dbReference type="RefSeq" id="WP_253766205.1">
    <property type="nucleotide sequence ID" value="NZ_JAMTCK010000001.1"/>
</dbReference>
<reference evidence="1" key="1">
    <citation type="submission" date="2022-06" db="EMBL/GenBank/DDBJ databases">
        <title>Genomic Encyclopedia of Archaeal and Bacterial Type Strains, Phase II (KMG-II): from individual species to whole genera.</title>
        <authorList>
            <person name="Goeker M."/>
        </authorList>
    </citation>
    <scope>NUCLEOTIDE SEQUENCE</scope>
    <source>
        <strain evidence="1">DSM 43935</strain>
    </source>
</reference>
<dbReference type="Proteomes" id="UP001206128">
    <property type="component" value="Unassembled WGS sequence"/>
</dbReference>
<protein>
    <recommendedName>
        <fullName evidence="3">NTP pyrophosphohydrolase</fullName>
    </recommendedName>
</protein>
<comment type="caution">
    <text evidence="1">The sequence shown here is derived from an EMBL/GenBank/DDBJ whole genome shotgun (WGS) entry which is preliminary data.</text>
</comment>
<organism evidence="1 2">
    <name type="scientific">Goodfellowiella coeruleoviolacea</name>
    <dbReference type="NCBI Taxonomy" id="334858"/>
    <lineage>
        <taxon>Bacteria</taxon>
        <taxon>Bacillati</taxon>
        <taxon>Actinomycetota</taxon>
        <taxon>Actinomycetes</taxon>
        <taxon>Pseudonocardiales</taxon>
        <taxon>Pseudonocardiaceae</taxon>
        <taxon>Goodfellowiella</taxon>
    </lineage>
</organism>
<evidence type="ECO:0008006" key="3">
    <source>
        <dbReference type="Google" id="ProtNLM"/>
    </source>
</evidence>
<name>A0AAE3KD10_9PSEU</name>
<accession>A0AAE3KD10</accession>
<evidence type="ECO:0000313" key="2">
    <source>
        <dbReference type="Proteomes" id="UP001206128"/>
    </source>
</evidence>
<keyword evidence="2" id="KW-1185">Reference proteome</keyword>